<sequence>MVYPANVVSVLIASPSDVAAERDALRQTLWEFNDEHAAALQVILLPVLWETHSRADLGSHPQDLLDTQIVDSADMVIGIFWTKIGSLLPDGTAATVHELERVVSAGKPGVLCFSNQPVVPSSIDPKQYSAVQDFKSRAQTWGIYREYSSVEQLTDLIKRDLLRTVRERLHLPTPESPQKPAELVADVVAKTRKEQRQKVDSKGRLKIQNYEYLVFENIGSAVAENVDFDWVAPDPRPEDWQPVSMPEKYSIEYLVPGAPIEMPVWASFGSTSQHLIRITWTQKGGADGEKMQTVRF</sequence>
<dbReference type="Proteomes" id="UP000609879">
    <property type="component" value="Unassembled WGS sequence"/>
</dbReference>
<dbReference type="EMBL" id="BOMI01000064">
    <property type="protein sequence ID" value="GID74740.1"/>
    <property type="molecule type" value="Genomic_DNA"/>
</dbReference>
<protein>
    <recommendedName>
        <fullName evidence="3">DUF4062 domain-containing protein</fullName>
    </recommendedName>
</protein>
<evidence type="ECO:0008006" key="3">
    <source>
        <dbReference type="Google" id="ProtNLM"/>
    </source>
</evidence>
<evidence type="ECO:0000313" key="2">
    <source>
        <dbReference type="Proteomes" id="UP000609879"/>
    </source>
</evidence>
<dbReference type="RefSeq" id="WP_203763573.1">
    <property type="nucleotide sequence ID" value="NZ_BAAABO010000012.1"/>
</dbReference>
<evidence type="ECO:0000313" key="1">
    <source>
        <dbReference type="EMBL" id="GID74740.1"/>
    </source>
</evidence>
<gene>
    <name evidence="1" type="ORF">Ade02nite_33810</name>
</gene>
<comment type="caution">
    <text evidence="1">The sequence shown here is derived from an EMBL/GenBank/DDBJ whole genome shotgun (WGS) entry which is preliminary data.</text>
</comment>
<reference evidence="1 2" key="1">
    <citation type="submission" date="2021-01" db="EMBL/GenBank/DDBJ databases">
        <title>Whole genome shotgun sequence of Actinoplanes deccanensis NBRC 13994.</title>
        <authorList>
            <person name="Komaki H."/>
            <person name="Tamura T."/>
        </authorList>
    </citation>
    <scope>NUCLEOTIDE SEQUENCE [LARGE SCALE GENOMIC DNA]</scope>
    <source>
        <strain evidence="1 2">NBRC 13994</strain>
    </source>
</reference>
<proteinExistence type="predicted"/>
<name>A0ABQ3Y423_9ACTN</name>
<organism evidence="1 2">
    <name type="scientific">Paractinoplanes deccanensis</name>
    <dbReference type="NCBI Taxonomy" id="113561"/>
    <lineage>
        <taxon>Bacteria</taxon>
        <taxon>Bacillati</taxon>
        <taxon>Actinomycetota</taxon>
        <taxon>Actinomycetes</taxon>
        <taxon>Micromonosporales</taxon>
        <taxon>Micromonosporaceae</taxon>
        <taxon>Paractinoplanes</taxon>
    </lineage>
</organism>
<accession>A0ABQ3Y423</accession>
<keyword evidence="2" id="KW-1185">Reference proteome</keyword>